<comment type="similarity">
    <text evidence="2">Belongs to the cytochrome c oxidase bacterial subunit 4 family.</text>
</comment>
<comment type="subcellular location">
    <subcellularLocation>
        <location evidence="1">Cell membrane</location>
        <topology evidence="1">Multi-pass membrane protein</topology>
    </subcellularLocation>
</comment>
<evidence type="ECO:0000256" key="2">
    <source>
        <dbReference type="ARBA" id="ARBA00008079"/>
    </source>
</evidence>
<reference evidence="19" key="1">
    <citation type="submission" date="2017-05" db="EMBL/GenBank/DDBJ databases">
        <title>Complete and WGS of Bordetella genogroups.</title>
        <authorList>
            <person name="Spilker T."/>
            <person name="Lipuma J."/>
        </authorList>
    </citation>
    <scope>NUCLEOTIDE SEQUENCE [LARGE SCALE GENOMIC DNA]</scope>
    <source>
        <strain evidence="19">AU8256</strain>
    </source>
</reference>
<evidence type="ECO:0000313" key="19">
    <source>
        <dbReference type="Proteomes" id="UP000215633"/>
    </source>
</evidence>
<evidence type="ECO:0000256" key="7">
    <source>
        <dbReference type="ARBA" id="ARBA00022692"/>
    </source>
</evidence>
<evidence type="ECO:0000256" key="17">
    <source>
        <dbReference type="SAM" id="Phobius"/>
    </source>
</evidence>
<evidence type="ECO:0000256" key="8">
    <source>
        <dbReference type="ARBA" id="ARBA00022982"/>
    </source>
</evidence>
<feature type="transmembrane region" description="Helical" evidence="17">
    <location>
        <begin position="83"/>
        <end position="103"/>
    </location>
</feature>
<dbReference type="Proteomes" id="UP000215633">
    <property type="component" value="Unassembled WGS sequence"/>
</dbReference>
<comment type="caution">
    <text evidence="18">The sequence shown here is derived from an EMBL/GenBank/DDBJ whole genome shotgun (WGS) entry which is preliminary data.</text>
</comment>
<comment type="function">
    <text evidence="12">Cytochrome bo(3) ubiquinol terminal oxidase is the component of the aerobic respiratory chain of E.coli that predominates when cells are grown at high aeration. Has proton pump activity across the membrane in addition to electron transfer, pumping 2 protons/electron.</text>
</comment>
<gene>
    <name evidence="18" type="ORF">CAL24_13095</name>
</gene>
<dbReference type="GO" id="GO:0009319">
    <property type="term" value="C:cytochrome o ubiquinol oxidase complex"/>
    <property type="evidence" value="ECO:0007669"/>
    <property type="project" value="TreeGrafter"/>
</dbReference>
<proteinExistence type="inferred from homology"/>
<evidence type="ECO:0000313" key="18">
    <source>
        <dbReference type="EMBL" id="OZI76110.1"/>
    </source>
</evidence>
<evidence type="ECO:0000256" key="6">
    <source>
        <dbReference type="ARBA" id="ARBA00022475"/>
    </source>
</evidence>
<keyword evidence="9 17" id="KW-1133">Transmembrane helix</keyword>
<keyword evidence="19" id="KW-1185">Reference proteome</keyword>
<evidence type="ECO:0000256" key="4">
    <source>
        <dbReference type="ARBA" id="ARBA00014689"/>
    </source>
</evidence>
<keyword evidence="5" id="KW-0813">Transport</keyword>
<dbReference type="InterPro" id="IPR014210">
    <property type="entry name" value="Cyt_o_ubiqinol_oxidase_su4"/>
</dbReference>
<evidence type="ECO:0000256" key="12">
    <source>
        <dbReference type="ARBA" id="ARBA00025694"/>
    </source>
</evidence>
<evidence type="ECO:0000256" key="16">
    <source>
        <dbReference type="ARBA" id="ARBA00032185"/>
    </source>
</evidence>
<evidence type="ECO:0000256" key="3">
    <source>
        <dbReference type="ARBA" id="ARBA00011700"/>
    </source>
</evidence>
<evidence type="ECO:0000256" key="10">
    <source>
        <dbReference type="ARBA" id="ARBA00023002"/>
    </source>
</evidence>
<dbReference type="RefSeq" id="WP_028355785.1">
    <property type="nucleotide sequence ID" value="NZ_NEVT01000006.1"/>
</dbReference>
<protein>
    <recommendedName>
        <fullName evidence="4">Cytochrome bo(3) ubiquinol oxidase subunit 4</fullName>
    </recommendedName>
    <alternativeName>
        <fullName evidence="16">Cytochrome o ubiquinol oxidase subunit 4</fullName>
    </alternativeName>
    <alternativeName>
        <fullName evidence="13">Oxidase bo(3) subunit 4</fullName>
    </alternativeName>
    <alternativeName>
        <fullName evidence="14">Ubiquinol oxidase polypeptide IV</fullName>
    </alternativeName>
    <alternativeName>
        <fullName evidence="15">Ubiquinol oxidase subunit 4</fullName>
    </alternativeName>
</protein>
<keyword evidence="10" id="KW-0560">Oxidoreductase</keyword>
<organism evidence="18 19">
    <name type="scientific">Bordetella genomosp. 2</name>
    <dbReference type="NCBI Taxonomy" id="1983456"/>
    <lineage>
        <taxon>Bacteria</taxon>
        <taxon>Pseudomonadati</taxon>
        <taxon>Pseudomonadota</taxon>
        <taxon>Betaproteobacteria</taxon>
        <taxon>Burkholderiales</taxon>
        <taxon>Alcaligenaceae</taxon>
        <taxon>Bordetella</taxon>
    </lineage>
</organism>
<evidence type="ECO:0000256" key="5">
    <source>
        <dbReference type="ARBA" id="ARBA00022448"/>
    </source>
</evidence>
<feature type="transmembrane region" description="Helical" evidence="17">
    <location>
        <begin position="23"/>
        <end position="43"/>
    </location>
</feature>
<dbReference type="PANTHER" id="PTHR36835">
    <property type="entry name" value="CYTOCHROME BO(3) UBIQUINOL OXIDASE SUBUNIT 4"/>
    <property type="match status" value="1"/>
</dbReference>
<dbReference type="PANTHER" id="PTHR36835:SF1">
    <property type="entry name" value="CYTOCHROME BO(3) UBIQUINOL OXIDASE SUBUNIT 4"/>
    <property type="match status" value="1"/>
</dbReference>
<dbReference type="GO" id="GO:0005886">
    <property type="term" value="C:plasma membrane"/>
    <property type="evidence" value="ECO:0007669"/>
    <property type="project" value="UniProtKB-SubCell"/>
</dbReference>
<dbReference type="AlphaFoldDB" id="A0A261VRA5"/>
<keyword evidence="11 17" id="KW-0472">Membrane</keyword>
<dbReference type="GO" id="GO:0015078">
    <property type="term" value="F:proton transmembrane transporter activity"/>
    <property type="evidence" value="ECO:0007669"/>
    <property type="project" value="TreeGrafter"/>
</dbReference>
<dbReference type="EMBL" id="NEVT01000006">
    <property type="protein sequence ID" value="OZI76110.1"/>
    <property type="molecule type" value="Genomic_DNA"/>
</dbReference>
<dbReference type="Pfam" id="PF03626">
    <property type="entry name" value="COX4_pro"/>
    <property type="match status" value="1"/>
</dbReference>
<evidence type="ECO:0000256" key="13">
    <source>
        <dbReference type="ARBA" id="ARBA00030071"/>
    </source>
</evidence>
<evidence type="ECO:0000256" key="11">
    <source>
        <dbReference type="ARBA" id="ARBA00023136"/>
    </source>
</evidence>
<dbReference type="GO" id="GO:0015990">
    <property type="term" value="P:electron transport coupled proton transport"/>
    <property type="evidence" value="ECO:0007669"/>
    <property type="project" value="InterPro"/>
</dbReference>
<evidence type="ECO:0000256" key="14">
    <source>
        <dbReference type="ARBA" id="ARBA00030211"/>
    </source>
</evidence>
<accession>A0A261VRA5</accession>
<feature type="transmembrane region" description="Helical" evidence="17">
    <location>
        <begin position="50"/>
        <end position="71"/>
    </location>
</feature>
<dbReference type="InterPro" id="IPR005171">
    <property type="entry name" value="Cyt_c_oxidase_su4_prok"/>
</dbReference>
<sequence>MSHDTTAAGHGHSGADHGSLKSYLVGFAISLILTFGSFGLVMMDAVPRSVALPGIIVLCVAQLLVQLVFFLHMGRSQRDNLSAFVFSVFVIAIIVGGSVWVLHNMNANMMHPMPASMGG</sequence>
<name>A0A261VRA5_9BORD</name>
<dbReference type="NCBIfam" id="TIGR02847">
    <property type="entry name" value="CyoD"/>
    <property type="match status" value="1"/>
</dbReference>
<evidence type="ECO:0000256" key="9">
    <source>
        <dbReference type="ARBA" id="ARBA00022989"/>
    </source>
</evidence>
<keyword evidence="7 17" id="KW-0812">Transmembrane</keyword>
<keyword evidence="6" id="KW-1003">Cell membrane</keyword>
<comment type="subunit">
    <text evidence="3">Heterooctamer of two A chains, two B chains, two C chains and two D chains.</text>
</comment>
<dbReference type="InterPro" id="IPR050968">
    <property type="entry name" value="Cytochrome_c_oxidase_bac_sub4"/>
</dbReference>
<dbReference type="GO" id="GO:0009486">
    <property type="term" value="F:cytochrome bo3 ubiquinol oxidase activity"/>
    <property type="evidence" value="ECO:0007669"/>
    <property type="project" value="InterPro"/>
</dbReference>
<evidence type="ECO:0000256" key="1">
    <source>
        <dbReference type="ARBA" id="ARBA00004651"/>
    </source>
</evidence>
<evidence type="ECO:0000256" key="15">
    <source>
        <dbReference type="ARBA" id="ARBA00031887"/>
    </source>
</evidence>
<dbReference type="GO" id="GO:0019646">
    <property type="term" value="P:aerobic electron transport chain"/>
    <property type="evidence" value="ECO:0007669"/>
    <property type="project" value="TreeGrafter"/>
</dbReference>
<keyword evidence="8" id="KW-0249">Electron transport</keyword>